<keyword evidence="3" id="KW-1185">Reference proteome</keyword>
<feature type="compositionally biased region" description="Low complexity" evidence="1">
    <location>
        <begin position="76"/>
        <end position="85"/>
    </location>
</feature>
<comment type="caution">
    <text evidence="2">The sequence shown here is derived from an EMBL/GenBank/DDBJ whole genome shotgun (WGS) entry which is preliminary data.</text>
</comment>
<reference evidence="2 3" key="1">
    <citation type="journal article" date="2019" name="J. Hered.">
        <title>An Improved Genome Assembly for Drosophila navojoa, the Basal Species in the mojavensis Cluster.</title>
        <authorList>
            <person name="Vanderlinde T."/>
            <person name="Dupim E.G."/>
            <person name="Nazario-Yepiz N.O."/>
            <person name="Carvalho A.B."/>
        </authorList>
    </citation>
    <scope>NUCLEOTIDE SEQUENCE [LARGE SCALE GENOMIC DNA]</scope>
    <source>
        <strain evidence="2">Navoj_Jal97</strain>
        <tissue evidence="2">Whole organism</tissue>
    </source>
</reference>
<feature type="compositionally biased region" description="Low complexity" evidence="1">
    <location>
        <begin position="21"/>
        <end position="35"/>
    </location>
</feature>
<proteinExistence type="predicted"/>
<evidence type="ECO:0000313" key="3">
    <source>
        <dbReference type="Proteomes" id="UP000295192"/>
    </source>
</evidence>
<protein>
    <submittedName>
        <fullName evidence="2">Uncharacterized protein</fullName>
    </submittedName>
</protein>
<sequence length="216" mass="23251">MIMMLRCSTLECLKRHAQQLTPAAAATTTTTTTTTSPPGDKQVAGGSSGMSNVYLSPGRAGPGRATFLTPNPNPHSQSQSQSQSLLASLSALQPLAVAGGATRKRNMPQPQPLYAPSRPAIPPAIHIPNFGNLALIVFEFEFEFELELELDELVSIETSATCGMPHMPSTLVEGHSKDGADKREQQLALQLELELKLELELEHCSRFLSRLSCGWG</sequence>
<dbReference type="EMBL" id="LSRL02000494">
    <property type="protein sequence ID" value="TDG40734.1"/>
    <property type="molecule type" value="Genomic_DNA"/>
</dbReference>
<dbReference type="AlphaFoldDB" id="A0A484AWG4"/>
<organism evidence="2 3">
    <name type="scientific">Drosophila navojoa</name>
    <name type="common">Fruit fly</name>
    <dbReference type="NCBI Taxonomy" id="7232"/>
    <lineage>
        <taxon>Eukaryota</taxon>
        <taxon>Metazoa</taxon>
        <taxon>Ecdysozoa</taxon>
        <taxon>Arthropoda</taxon>
        <taxon>Hexapoda</taxon>
        <taxon>Insecta</taxon>
        <taxon>Pterygota</taxon>
        <taxon>Neoptera</taxon>
        <taxon>Endopterygota</taxon>
        <taxon>Diptera</taxon>
        <taxon>Brachycera</taxon>
        <taxon>Muscomorpha</taxon>
        <taxon>Ephydroidea</taxon>
        <taxon>Drosophilidae</taxon>
        <taxon>Drosophila</taxon>
    </lineage>
</organism>
<gene>
    <name evidence="2" type="ORF">AWZ03_012842</name>
</gene>
<feature type="region of interest" description="Disordered" evidence="1">
    <location>
        <begin position="21"/>
        <end position="85"/>
    </location>
</feature>
<evidence type="ECO:0000256" key="1">
    <source>
        <dbReference type="SAM" id="MobiDB-lite"/>
    </source>
</evidence>
<name>A0A484AWG4_DRONA</name>
<accession>A0A484AWG4</accession>
<evidence type="ECO:0000313" key="2">
    <source>
        <dbReference type="EMBL" id="TDG40734.1"/>
    </source>
</evidence>
<dbReference type="Proteomes" id="UP000295192">
    <property type="component" value="Unassembled WGS sequence"/>
</dbReference>